<feature type="transmembrane region" description="Helical" evidence="11">
    <location>
        <begin position="1572"/>
        <end position="1592"/>
    </location>
</feature>
<keyword evidence="6" id="KW-0547">Nucleotide-binding</keyword>
<evidence type="ECO:0000256" key="1">
    <source>
        <dbReference type="ARBA" id="ARBA00004141"/>
    </source>
</evidence>
<dbReference type="InterPro" id="IPR013525">
    <property type="entry name" value="ABC2_TM"/>
</dbReference>
<evidence type="ECO:0000256" key="3">
    <source>
        <dbReference type="ARBA" id="ARBA00022448"/>
    </source>
</evidence>
<keyword evidence="9 11" id="KW-0472">Membrane</keyword>
<feature type="transmembrane region" description="Helical" evidence="11">
    <location>
        <begin position="1503"/>
        <end position="1522"/>
    </location>
</feature>
<feature type="domain" description="ABC transporter" evidence="12">
    <location>
        <begin position="616"/>
        <end position="853"/>
    </location>
</feature>
<comment type="subcellular location">
    <subcellularLocation>
        <location evidence="1">Membrane</location>
        <topology evidence="1">Multi-pass membrane protein</topology>
    </subcellularLocation>
</comment>
<dbReference type="InterPro" id="IPR027417">
    <property type="entry name" value="P-loop_NTPase"/>
</dbReference>
<evidence type="ECO:0000256" key="9">
    <source>
        <dbReference type="ARBA" id="ARBA00023136"/>
    </source>
</evidence>
<dbReference type="PROSITE" id="PS50893">
    <property type="entry name" value="ABC_TRANSPORTER_2"/>
    <property type="match status" value="2"/>
</dbReference>
<feature type="region of interest" description="Disordered" evidence="10">
    <location>
        <begin position="104"/>
        <end position="126"/>
    </location>
</feature>
<comment type="similarity">
    <text evidence="2">Belongs to the ABC transporter superfamily. ABCA family.</text>
</comment>
<dbReference type="InterPro" id="IPR003593">
    <property type="entry name" value="AAA+_ATPase"/>
</dbReference>
<dbReference type="SUPFAM" id="SSF52540">
    <property type="entry name" value="P-loop containing nucleoside triphosphate hydrolases"/>
    <property type="match status" value="2"/>
</dbReference>
<feature type="transmembrane region" description="Helical" evidence="11">
    <location>
        <begin position="1306"/>
        <end position="1327"/>
    </location>
</feature>
<dbReference type="PROSITE" id="PS00211">
    <property type="entry name" value="ABC_TRANSPORTER_1"/>
    <property type="match status" value="1"/>
</dbReference>
<feature type="domain" description="ABC transporter" evidence="12">
    <location>
        <begin position="1632"/>
        <end position="1863"/>
    </location>
</feature>
<keyword evidence="4 11" id="KW-0812">Transmembrane</keyword>
<dbReference type="Gene3D" id="3.40.50.300">
    <property type="entry name" value="P-loop containing nucleotide triphosphate hydrolases"/>
    <property type="match status" value="2"/>
</dbReference>
<dbReference type="CDD" id="cd03263">
    <property type="entry name" value="ABC_subfamily_A"/>
    <property type="match status" value="2"/>
</dbReference>
<dbReference type="EMBL" id="OU015567">
    <property type="protein sequence ID" value="CAG5113260.1"/>
    <property type="molecule type" value="Genomic_DNA"/>
</dbReference>
<dbReference type="Pfam" id="PF12698">
    <property type="entry name" value="ABC2_membrane_3"/>
    <property type="match status" value="2"/>
</dbReference>
<keyword evidence="7" id="KW-0067">ATP-binding</keyword>
<keyword evidence="8 11" id="KW-1133">Transmembrane helix</keyword>
<evidence type="ECO:0000256" key="8">
    <source>
        <dbReference type="ARBA" id="ARBA00022989"/>
    </source>
</evidence>
<evidence type="ECO:0000256" key="5">
    <source>
        <dbReference type="ARBA" id="ARBA00022737"/>
    </source>
</evidence>
<keyword evidence="3" id="KW-0813">Transport</keyword>
<feature type="transmembrane region" description="Helical" evidence="11">
    <location>
        <begin position="397"/>
        <end position="420"/>
    </location>
</feature>
<evidence type="ECO:0000256" key="11">
    <source>
        <dbReference type="SAM" id="Phobius"/>
    </source>
</evidence>
<feature type="transmembrane region" description="Helical" evidence="11">
    <location>
        <begin position="432"/>
        <end position="452"/>
    </location>
</feature>
<name>A0ABN7TAS7_OIKDI</name>
<keyword evidence="14" id="KW-1185">Reference proteome</keyword>
<protein>
    <submittedName>
        <fullName evidence="13">Oidioi.mRNA.OKI2018_I69.chr2.g7380.t1.cds</fullName>
    </submittedName>
</protein>
<evidence type="ECO:0000256" key="4">
    <source>
        <dbReference type="ARBA" id="ARBA00022692"/>
    </source>
</evidence>
<keyword evidence="5" id="KW-0677">Repeat</keyword>
<feature type="transmembrane region" description="Helical" evidence="11">
    <location>
        <begin position="539"/>
        <end position="562"/>
    </location>
</feature>
<evidence type="ECO:0000313" key="13">
    <source>
        <dbReference type="EMBL" id="CAG5113260.1"/>
    </source>
</evidence>
<feature type="transmembrane region" description="Helical" evidence="11">
    <location>
        <begin position="1357"/>
        <end position="1375"/>
    </location>
</feature>
<evidence type="ECO:0000256" key="7">
    <source>
        <dbReference type="ARBA" id="ARBA00022840"/>
    </source>
</evidence>
<proteinExistence type="inferred from homology"/>
<dbReference type="PANTHER" id="PTHR19229">
    <property type="entry name" value="ATP-BINDING CASSETTE TRANSPORTER SUBFAMILY A ABCA"/>
    <property type="match status" value="1"/>
</dbReference>
<feature type="transmembrane region" description="Helical" evidence="11">
    <location>
        <begin position="459"/>
        <end position="477"/>
    </location>
</feature>
<accession>A0ABN7TAS7</accession>
<evidence type="ECO:0000256" key="10">
    <source>
        <dbReference type="SAM" id="MobiDB-lite"/>
    </source>
</evidence>
<evidence type="ECO:0000313" key="14">
    <source>
        <dbReference type="Proteomes" id="UP001158576"/>
    </source>
</evidence>
<sequence>MIMVIIRMTITLKTQPECHYPARALPTAGALPWLQSIYCNLDSARNCAQEEVASEIPGKLFNPPGSDPAVSCDDFCTATCLLQQKCNNTIEALEDANRYLCPNHPPIDFPPPEDTQERSLRDTNSSNPFDWTCKEIINGTANDPFAAVFYESYRYLLNGKVLYYPKTAQTDAIIANANETFLALAELTDELEQLSPIQKPVQTFLGKLLGCLDLDKFEGFTNETELIMKEGELSCQANATNCERSLWATVMFADENGEDLKPTVTTEHIIYTIRMSRDVVPSTRSVTPTYWAPNSNDGAGRMKYFDSGFIYLQNMIDDGIIRQKEPSVQTDGIYMQMFPYPCYTPDAFLDAVSGSTPLLLTLSWVFTVAIMVKNIVVEKETRQKELMKIMGLSGGALWASWFIDIFLLILISSGSLALLMKYGGIYQYSNGFIVFLYVFSFGCSSIGIIFLLSTFFSTASISAAVAGIVFFLLYLPYNICSIFRYQMTTAQQLWSCLCPTIALGYGSWQFGDFEKQGTGVTFDNWNIELQTTDNWGATANVMSCILFMFADGVIYFLIAWYIDNVFPGKYGIPRPFYFFLQPSFWTGKTKRTTDDHFEDLSKVRQEEVSENLLAGVEIQDLGKTYKSGIMCTKKEKVAVNGLSLNFYESQITSFLGHNGAGKTTTMSMLTGLYPPTSGTAKIMKHDIHDEMDAIRTIIGFCPQHNVLWDDLTCKEHVYFFSKLKGYPAAQIDDEIKSLLKRTGLTQKANNLVPSLSGGMKRKLSVALAFCGGSKVVLLDEPTAGVDPYARRGIWDLLLSYKKGKTVILSTHHMDEAEILGDRIAVISDGQLQCVGSSLWMKRTFGKGYLITVNTPDRKSVSELVSNISPDVTVESTKPNEVSVRISYEAKEGTLEAIMKELEASDMEGMKNYGVRDTNLDEIFLALNENADESSENKYKDAEKLSEDSSCFSNRVSPDSEEAILSDDRVTGFALNIQQFGAIFKKRFINTSRSLVSFVTSTFLPPLFVCLALAVTEVIPEFSSTQPLNLQFMIFENSSQARFDSVYTFISKDDNFDPGLYDAMTASPSYGTWCMDTNYRNEQREYTIATDEAQLQERYCQSANLEIKWDNWSPGARDSNLTAVKIGDPLNLDCECTEGDFVEPLMNCGKYPDDFEIKEYQGQKKYAAGSPIPIRTDYTGVQVLDMTGRNISDWLAKTVDKNSFNLRRYSGYSFGASAQNETDMYKNLFGIDVNLANRLAKPNNNKIWFNNFGQHGSVSFLNVLSNALYRQKNDGSKLGIEVVSYPTDFSVSQIDQAALRNASNDTLVSICVIFAFSFVPASFLVFLIDEKTSGTKYLQFLAGINPTIYWLANFLWDMITYTLPVFLSVFIFLAFGNKAYIGADMIGSTFLIFILFGLSVTPLMYPFSWVFEKSATAYVSMTCVNIFIGIATTIATSVVYALGESDPDLKSIHSILDSIFLIFPHYCIGRGLLQQTLDQAYVDAYIQLGYPVPPQTPVLAWSKNGLPCLIMFVEFIVFSCIVLMKEYNILRKKALLSMFGTFAVSLIVGIGLTCMVYLNEDLNADDWLYGRSGFPAFIMLIGFIIFSAIVLIIEFKYTRKQSPVEVKSSNKQLEEDVQAEKDRAFSSNNQDILRAQGLTKVFPGPFTAVDEISFSVPAGECFGLLGVNGAGKTTTFKMLTTEYAPTKGDAMINDLSVVRDQTEVKRRIGYCPQFDALNATLTSAEHIEFYGKLRGLKGKQLSDSVNRIIKRMDLERFRDIPAGEYSGGNKRKLSTAIAITGDPDIILLDEPTAGVDPKARRFLWDVVLQMVRDGQGIVMTSHSMEECEVLCGRLAIMVSGQFECLGTPQRLKGKYGGGYIATIKANKKQQDIVIGKLREKLEGLEILEQRSNMAQMKLGEANSPLSIFQILMDEKKQDNLNDFSLSQASLDDVFISFASKYDPENETVNVDFNEAFEQEETSSHSSNESYL</sequence>
<feature type="transmembrane region" description="Helical" evidence="11">
    <location>
        <begin position="1416"/>
        <end position="1441"/>
    </location>
</feature>
<feature type="transmembrane region" description="Helical" evidence="11">
    <location>
        <begin position="1387"/>
        <end position="1410"/>
    </location>
</feature>
<dbReference type="PANTHER" id="PTHR19229:SF36">
    <property type="entry name" value="ATP-BINDING CASSETTE SUB-FAMILY A MEMBER 2"/>
    <property type="match status" value="1"/>
</dbReference>
<evidence type="ECO:0000259" key="12">
    <source>
        <dbReference type="PROSITE" id="PS50893"/>
    </source>
</evidence>
<organism evidence="13 14">
    <name type="scientific">Oikopleura dioica</name>
    <name type="common">Tunicate</name>
    <dbReference type="NCBI Taxonomy" id="34765"/>
    <lineage>
        <taxon>Eukaryota</taxon>
        <taxon>Metazoa</taxon>
        <taxon>Chordata</taxon>
        <taxon>Tunicata</taxon>
        <taxon>Appendicularia</taxon>
        <taxon>Copelata</taxon>
        <taxon>Oikopleuridae</taxon>
        <taxon>Oikopleura</taxon>
    </lineage>
</organism>
<dbReference type="InterPro" id="IPR026082">
    <property type="entry name" value="ABCA"/>
</dbReference>
<reference evidence="13 14" key="1">
    <citation type="submission" date="2021-04" db="EMBL/GenBank/DDBJ databases">
        <authorList>
            <person name="Bliznina A."/>
        </authorList>
    </citation>
    <scope>NUCLEOTIDE SEQUENCE [LARGE SCALE GENOMIC DNA]</scope>
</reference>
<evidence type="ECO:0000256" key="2">
    <source>
        <dbReference type="ARBA" id="ARBA00008869"/>
    </source>
</evidence>
<gene>
    <name evidence="13" type="ORF">OKIOD_LOCUS16145</name>
</gene>
<dbReference type="Proteomes" id="UP001158576">
    <property type="component" value="Chromosome 2"/>
</dbReference>
<dbReference type="InterPro" id="IPR003439">
    <property type="entry name" value="ABC_transporter-like_ATP-bd"/>
</dbReference>
<dbReference type="SMART" id="SM00382">
    <property type="entry name" value="AAA"/>
    <property type="match status" value="2"/>
</dbReference>
<evidence type="ECO:0000256" key="6">
    <source>
        <dbReference type="ARBA" id="ARBA00022741"/>
    </source>
</evidence>
<feature type="compositionally biased region" description="Pro residues" evidence="10">
    <location>
        <begin position="104"/>
        <end position="113"/>
    </location>
</feature>
<dbReference type="InterPro" id="IPR017871">
    <property type="entry name" value="ABC_transporter-like_CS"/>
</dbReference>
<feature type="transmembrane region" description="Helical" evidence="11">
    <location>
        <begin position="1534"/>
        <end position="1557"/>
    </location>
</feature>
<dbReference type="Pfam" id="PF00005">
    <property type="entry name" value="ABC_tran"/>
    <property type="match status" value="2"/>
</dbReference>